<keyword evidence="10" id="KW-1185">Reference proteome</keyword>
<dbReference type="EMBL" id="WSEM01000012">
    <property type="protein sequence ID" value="MVQ35785.1"/>
    <property type="molecule type" value="Genomic_DNA"/>
</dbReference>
<evidence type="ECO:0000256" key="4">
    <source>
        <dbReference type="ARBA" id="ARBA00022544"/>
    </source>
</evidence>
<organism evidence="9 10">
    <name type="scientific">Paenibacillus anseongense</name>
    <dbReference type="NCBI Taxonomy" id="2682845"/>
    <lineage>
        <taxon>Bacteria</taxon>
        <taxon>Bacillati</taxon>
        <taxon>Bacillota</taxon>
        <taxon>Bacilli</taxon>
        <taxon>Bacillales</taxon>
        <taxon>Paenibacillaceae</taxon>
        <taxon>Paenibacillus</taxon>
    </lineage>
</organism>
<keyword evidence="3" id="KW-0813">Transport</keyword>
<evidence type="ECO:0000256" key="1">
    <source>
        <dbReference type="ARBA" id="ARBA00004141"/>
    </source>
</evidence>
<reference evidence="9 10" key="1">
    <citation type="submission" date="2019-12" db="EMBL/GenBank/DDBJ databases">
        <authorList>
            <person name="Huq M.A."/>
        </authorList>
    </citation>
    <scope>NUCLEOTIDE SEQUENCE [LARGE SCALE GENOMIC DNA]</scope>
    <source>
        <strain evidence="9 10">MAH-34</strain>
    </source>
</reference>
<feature type="transmembrane region" description="Helical" evidence="8">
    <location>
        <begin position="237"/>
        <end position="267"/>
    </location>
</feature>
<evidence type="ECO:0000256" key="7">
    <source>
        <dbReference type="ARBA" id="ARBA00023136"/>
    </source>
</evidence>
<keyword evidence="6 8" id="KW-1133">Transmembrane helix</keyword>
<keyword evidence="7 8" id="KW-0472">Membrane</keyword>
<dbReference type="PANTHER" id="PTHR34975">
    <property type="entry name" value="SPORE GERMINATION PROTEIN A2"/>
    <property type="match status" value="1"/>
</dbReference>
<feature type="transmembrane region" description="Helical" evidence="8">
    <location>
        <begin position="166"/>
        <end position="183"/>
    </location>
</feature>
<evidence type="ECO:0000256" key="5">
    <source>
        <dbReference type="ARBA" id="ARBA00022692"/>
    </source>
</evidence>
<comment type="caution">
    <text evidence="9">The sequence shown here is derived from an EMBL/GenBank/DDBJ whole genome shotgun (WGS) entry which is preliminary data.</text>
</comment>
<dbReference type="Gene3D" id="1.20.1740.10">
    <property type="entry name" value="Amino acid/polyamine transporter I"/>
    <property type="match status" value="1"/>
</dbReference>
<name>A0ABW9UBN5_9BACL</name>
<feature type="transmembrane region" description="Helical" evidence="8">
    <location>
        <begin position="29"/>
        <end position="48"/>
    </location>
</feature>
<evidence type="ECO:0000256" key="6">
    <source>
        <dbReference type="ARBA" id="ARBA00022989"/>
    </source>
</evidence>
<feature type="transmembrane region" description="Helical" evidence="8">
    <location>
        <begin position="203"/>
        <end position="225"/>
    </location>
</feature>
<feature type="transmembrane region" description="Helical" evidence="8">
    <location>
        <begin position="321"/>
        <end position="339"/>
    </location>
</feature>
<protein>
    <submittedName>
        <fullName evidence="9">Endospore germination permease</fullName>
    </submittedName>
</protein>
<comment type="subcellular location">
    <subcellularLocation>
        <location evidence="1">Membrane</location>
        <topology evidence="1">Multi-pass membrane protein</topology>
    </subcellularLocation>
</comment>
<evidence type="ECO:0000256" key="2">
    <source>
        <dbReference type="ARBA" id="ARBA00007998"/>
    </source>
</evidence>
<evidence type="ECO:0000313" key="10">
    <source>
        <dbReference type="Proteomes" id="UP000467637"/>
    </source>
</evidence>
<evidence type="ECO:0000313" key="9">
    <source>
        <dbReference type="EMBL" id="MVQ35785.1"/>
    </source>
</evidence>
<feature type="transmembrane region" description="Helical" evidence="8">
    <location>
        <begin position="94"/>
        <end position="116"/>
    </location>
</feature>
<feature type="transmembrane region" description="Helical" evidence="8">
    <location>
        <begin position="354"/>
        <end position="375"/>
    </location>
</feature>
<comment type="similarity">
    <text evidence="2">Belongs to the amino acid-polyamine-organocation (APC) superfamily. Spore germination protein (SGP) (TC 2.A.3.9) family.</text>
</comment>
<feature type="transmembrane region" description="Helical" evidence="8">
    <location>
        <begin position="136"/>
        <end position="154"/>
    </location>
</feature>
<sequence length="381" mass="42669">MRFGSPLDKDQIRQKGMTFMIEKGRISPLQLAIIMHPTVLATATLSVPSITMKTAGIDMWMTPILSAMVGLLSVIVMYRLYIKYPELTFIQYTEAILGVYAGKALSGFFLVSFIFTNGLVLREYGEFVIGNFLHETPMALVIFCMVAVCAYVLYEGIEVLARVSQILIPSAVLIIFIMLILMIPDLHPKEMFPILGDGPLPLLVGSLVPSSWFTQFFMLSFLYPFLNKKRHVLQWSFLSVGIVMITLLTINLTILLMFGSLTVQFNYAFLIAVRYISISDFLEHIEALVMTIWIIGMFIKVSLIYYATVLGTAQCLGLSDYRPLIVPVGFLILLLSFWVSPNFQELMHAIGTNIPFLALITQLGVPSMLLLAASFRKGQQG</sequence>
<gene>
    <name evidence="9" type="ORF">GON05_14095</name>
</gene>
<proteinExistence type="inferred from homology"/>
<dbReference type="Proteomes" id="UP000467637">
    <property type="component" value="Unassembled WGS sequence"/>
</dbReference>
<evidence type="ECO:0000256" key="8">
    <source>
        <dbReference type="SAM" id="Phobius"/>
    </source>
</evidence>
<feature type="transmembrane region" description="Helical" evidence="8">
    <location>
        <begin position="60"/>
        <end position="82"/>
    </location>
</feature>
<accession>A0ABW9UBN5</accession>
<dbReference type="Pfam" id="PF03845">
    <property type="entry name" value="Spore_permease"/>
    <property type="match status" value="1"/>
</dbReference>
<dbReference type="PANTHER" id="PTHR34975:SF2">
    <property type="entry name" value="SPORE GERMINATION PROTEIN A2"/>
    <property type="match status" value="1"/>
</dbReference>
<feature type="transmembrane region" description="Helical" evidence="8">
    <location>
        <begin position="287"/>
        <end position="309"/>
    </location>
</feature>
<dbReference type="NCBIfam" id="TIGR00912">
    <property type="entry name" value="2A0309"/>
    <property type="match status" value="1"/>
</dbReference>
<keyword evidence="5 8" id="KW-0812">Transmembrane</keyword>
<evidence type="ECO:0000256" key="3">
    <source>
        <dbReference type="ARBA" id="ARBA00022448"/>
    </source>
</evidence>
<dbReference type="InterPro" id="IPR004761">
    <property type="entry name" value="Spore_GerAB"/>
</dbReference>
<keyword evidence="4" id="KW-0309">Germination</keyword>